<proteinExistence type="predicted"/>
<evidence type="ECO:0000313" key="1">
    <source>
        <dbReference type="EMBL" id="GHB86582.1"/>
    </source>
</evidence>
<sequence>MLNLGDANALLEETTQQLSQSPALTPQASISLIDQWITPLGEAENTKGFASQLQELKTLLSGNPEDSAVQTLLAQLADGLTEFSSQVGPEGEMSSLMTALASALRQVGGTSTAENK</sequence>
<evidence type="ECO:0000313" key="2">
    <source>
        <dbReference type="Proteomes" id="UP000598271"/>
    </source>
</evidence>
<keyword evidence="2" id="KW-1185">Reference proteome</keyword>
<dbReference type="EMBL" id="BMXF01000007">
    <property type="protein sequence ID" value="GHB86582.1"/>
    <property type="molecule type" value="Genomic_DNA"/>
</dbReference>
<organism evidence="1 2">
    <name type="scientific">Persicitalea jodogahamensis</name>
    <dbReference type="NCBI Taxonomy" id="402147"/>
    <lineage>
        <taxon>Bacteria</taxon>
        <taxon>Pseudomonadati</taxon>
        <taxon>Bacteroidota</taxon>
        <taxon>Cytophagia</taxon>
        <taxon>Cytophagales</taxon>
        <taxon>Spirosomataceae</taxon>
        <taxon>Persicitalea</taxon>
    </lineage>
</organism>
<reference evidence="1 2" key="1">
    <citation type="journal article" date="2014" name="Int. J. Syst. Evol. Microbiol.">
        <title>Complete genome sequence of Corynebacterium casei LMG S-19264T (=DSM 44701T), isolated from a smear-ripened cheese.</title>
        <authorList>
            <consortium name="US DOE Joint Genome Institute (JGI-PGF)"/>
            <person name="Walter F."/>
            <person name="Albersmeier A."/>
            <person name="Kalinowski J."/>
            <person name="Ruckert C."/>
        </authorList>
    </citation>
    <scope>NUCLEOTIDE SEQUENCE [LARGE SCALE GENOMIC DNA]</scope>
    <source>
        <strain evidence="1 2">KCTC 12866</strain>
    </source>
</reference>
<gene>
    <name evidence="1" type="ORF">GCM10007390_47730</name>
</gene>
<dbReference type="Proteomes" id="UP000598271">
    <property type="component" value="Unassembled WGS sequence"/>
</dbReference>
<dbReference type="AlphaFoldDB" id="A0A8J3GC55"/>
<comment type="caution">
    <text evidence="1">The sequence shown here is derived from an EMBL/GenBank/DDBJ whole genome shotgun (WGS) entry which is preliminary data.</text>
</comment>
<dbReference type="RefSeq" id="WP_189568303.1">
    <property type="nucleotide sequence ID" value="NZ_BMXF01000007.1"/>
</dbReference>
<protein>
    <submittedName>
        <fullName evidence="1">Uncharacterized protein</fullName>
    </submittedName>
</protein>
<name>A0A8J3GC55_9BACT</name>
<accession>A0A8J3GC55</accession>